<feature type="region of interest" description="Disordered" evidence="1">
    <location>
        <begin position="347"/>
        <end position="367"/>
    </location>
</feature>
<gene>
    <name evidence="3" type="ORF">PG993_005361</name>
</gene>
<keyword evidence="4" id="KW-1185">Reference proteome</keyword>
<evidence type="ECO:0000313" key="4">
    <source>
        <dbReference type="Proteomes" id="UP001444661"/>
    </source>
</evidence>
<feature type="region of interest" description="Disordered" evidence="1">
    <location>
        <begin position="1517"/>
        <end position="1539"/>
    </location>
</feature>
<feature type="region of interest" description="Disordered" evidence="1">
    <location>
        <begin position="2335"/>
        <end position="2363"/>
    </location>
</feature>
<evidence type="ECO:0000313" key="3">
    <source>
        <dbReference type="EMBL" id="KAK8045337.1"/>
    </source>
</evidence>
<feature type="compositionally biased region" description="Acidic residues" evidence="1">
    <location>
        <begin position="1360"/>
        <end position="1381"/>
    </location>
</feature>
<feature type="transmembrane region" description="Helical" evidence="2">
    <location>
        <begin position="6"/>
        <end position="31"/>
    </location>
</feature>
<feature type="compositionally biased region" description="Low complexity" evidence="1">
    <location>
        <begin position="649"/>
        <end position="668"/>
    </location>
</feature>
<feature type="region of interest" description="Disordered" evidence="1">
    <location>
        <begin position="2046"/>
        <end position="2084"/>
    </location>
</feature>
<sequence length="2504" mass="273893">MATTDSIQPLIAAFAFGILFNTASAGFILYFKGHGSAIFRDGLRLALIIFLATSGLWALVGFISTLLAPTASSQCQIAVIISSLFDQVARTAIQQSLVWAVAKEGTPSLLGKIQQFQVLARFIVGMVFVGETRPQFNSTCVPASNLTAIAIVVIALDAVMLVTLAIRALSSDNSNQNAGKRKAILFTITALAVWMGTSVTLLLGLRTIDLLLRTTIPAIGLFILTALVTVFVGVLGAGKESRQQPPVSPTPQNYNRNRDISTADSDDYPPSRYAELKGPETTVTTFSNENVKRDENGLPLISRPITGVTGLGGVPVQGQLFPPMRPARDDDAPRMPPQRLIDVKTQNNKSKKGAGKLAISNPIPAETPDMQDALNKIPTIDLATAWKNEKERRAVTTQVRNSTSQARDATTLIASRPAPRPPQNAFPAEKDDKEQNVETNSFPSISGKDGYPIDRLQSQQVPQSDEALSVGGNASSSSGVQLSPGNEEAVRRRSPRQTTSSARTPSFKPVTPGQPVRIPIPRPRPPPVEEEKAPEPVKTPLQRRPTTGLPSNPRARSTRRKSDEEKDGKEEGKERQETVMFINSIIYDDPNFVNDIIQGASKTPGGPPNSGDSAASRGSILDRPRPIRRMSDTDRQVFPSEPMHRRSKSGGSVVSRKSILQSVPGSPAQLPPLPPPPKSAGSIQRPHPNDTKSMTFDEKMTLLYPPSTTTSPAEAPSDMKRKSSVPSLPPLPYAFRNGKTSPKKEVNMDAGIGLDEEKTTSDRSSLRTQSILGEDDGANQRYTQNSVRDGTKRSSSPVLPAVKFSRASGASDAKTQFSTNWGSVHSPVAPIDVQKARLCPRELYIKNQGRAPVPSAISGTGEEVMTVMLDTEPEDSADNRQSFFLEDDDDKSLPDAPKAEEPRQSQWHRRVGDECLSFSERKDKVRSRMMPPPPPLLLNGIGKKKAIMIPAPEPSPLESPEAAIQTIQAQLKKFEEPNRDSVESTGRRIALLENLEQEMGMQENMWHTLHNNINRESVSTTQDSPVKESGPEFTSVDSVSQPTSTRSSIAERRASRRARMSSLSSSLSREQSTERPSSQNSDSRKSTVWQVRLAEAHSQYMEHSSNLLQRRSNLNFLSVSQQASADLGSPTPPETDESESEADSILRNLARQPVQPVTEVNYLWSLSPQQPESPSSQLWMSPLHKEDKPFPELPGLSVRPALRKTSEPLKIESTSLWQKPMESTSTRTAGLWTKAVHKERPVPKKIMVRPTTQRPPRRTKRITALPDIIESPKPLPEKRGTLGIFQFPWGQKSDNATIPVVPQMQPRMFMAMPGTMASGGPRSMPGTMSSGGGRLSAALEARAEEVQESEETGYSSSFFDDYEEEDSGDNVDDDDYYDSGDDFDETTLWEIASLLKTDSGLPGRDSLTLPTMGGASLDEYESEMSPDFERMYGEEYSGMDAVPDDSVPITQALATTSHAQDLWVPKAPAVSNRQLGLPQPDRDTWASYMSDDSDIIRPQSRLVELAPIESENLWGSAPVSSSKAAPAQTLQPTATTWTPATEKAVPSYGLPQPTQSIWASYLPAESEPKRNPPRFEDAAPLESNELWSPAQDMDFQMDDYLWAPVFKVKNVTQPRSMSPPAAPVSPVTPLPTLAPVTYVPPEAPKAKQVATKAVDAMWTPSASSTSPVYGLPQPIASVWASYIPSGEGMLRAQSRKEEIQPIQSTKLWSPKTEAVAKTMLWSKPSVQKKQTFGLPQPDTAVWTSYVPSNIGMTRTQSRREEIQPIESTKLWSLKTENAPKTMMWSKPQVQEQKTFGLAQPDSAVWQSYMPQQTEMTRPQPRFEEMPSIESYNLWMPQEVEFASSTGLLWSESAESAALLSLIPASASAPVAKPVATPVAQPEAQQATASLWDQPAAIVASSETEGLFDASAPRADYRRTSKLPAAISMTTKPRTSHEPLPQLTSQHLWVAPRSEERSNGEGLWALSSGFASLSTPASTAGLFKLDAERTTYRTTDAEPAALHMTRKPRQITTAVPTIESSRMWSPSATTVVELDWITISTIRPRSPSLASVASTNSTVSSPTTDTSSVRTTATKASTAPSVAESAQSGFSLRGWFGRKKKSESDIPKLPEQPELPKVPELPEEFVVKNLDEELRLDEPLPIKNLDEEFVVNNLDVVAPTKPVYIPTRQQYRQPVAFRGNWDAALSEAIAASYPNTRFALVHASESQWDEALQAAIKASGPTPRVKRSNSSPKQWSQALAQAIAASYPDKRFSRGQIPYSQWEDELREAIARSKRSAAFDASKRHPVFMASSLLTNAQDVHPAAVGYTYDSACRHPVFFGSATSTTSETAHPAMPKLVQQKQQQKEQKTQSRPFTPPRPLSRGGKVAALAGRISFLNESSRPASIVPMPRMSVMAKPAAEAAPQVLSLPQQSMLWSKPAQPAAQASQGLMWTPSVRRTATPSVPSLQMSMADRPQRKASKPSAAIDVSADFGAQGMWQRVPQTESPSRNWVEGAHKHTSKIQLRY</sequence>
<feature type="compositionally biased region" description="Basic and acidic residues" evidence="1">
    <location>
        <begin position="891"/>
        <end position="903"/>
    </location>
</feature>
<keyword evidence="2" id="KW-1133">Transmembrane helix</keyword>
<dbReference type="EMBL" id="JAQQWK010000003">
    <property type="protein sequence ID" value="KAK8045337.1"/>
    <property type="molecule type" value="Genomic_DNA"/>
</dbReference>
<feature type="compositionally biased region" description="Polar residues" evidence="1">
    <location>
        <begin position="780"/>
        <end position="797"/>
    </location>
</feature>
<feature type="compositionally biased region" description="Polar residues" evidence="1">
    <location>
        <begin position="2074"/>
        <end position="2084"/>
    </location>
</feature>
<feature type="compositionally biased region" description="Basic and acidic residues" evidence="1">
    <location>
        <begin position="560"/>
        <end position="577"/>
    </location>
</feature>
<feature type="compositionally biased region" description="Low complexity" evidence="1">
    <location>
        <begin position="705"/>
        <end position="716"/>
    </location>
</feature>
<accession>A0ABR1TG13</accession>
<feature type="compositionally biased region" description="Low complexity" evidence="1">
    <location>
        <begin position="2047"/>
        <end position="2073"/>
    </location>
</feature>
<feature type="region of interest" description="Disordered" evidence="1">
    <location>
        <begin position="2477"/>
        <end position="2504"/>
    </location>
</feature>
<feature type="compositionally biased region" description="Low complexity" evidence="1">
    <location>
        <begin position="469"/>
        <end position="480"/>
    </location>
</feature>
<dbReference type="Proteomes" id="UP001444661">
    <property type="component" value="Unassembled WGS sequence"/>
</dbReference>
<keyword evidence="2" id="KW-0472">Membrane</keyword>
<feature type="compositionally biased region" description="Low complexity" evidence="1">
    <location>
        <begin position="1060"/>
        <end position="1070"/>
    </location>
</feature>
<keyword evidence="2" id="KW-0812">Transmembrane</keyword>
<feature type="transmembrane region" description="Helical" evidence="2">
    <location>
        <begin position="216"/>
        <end position="238"/>
    </location>
</feature>
<evidence type="ECO:0000256" key="2">
    <source>
        <dbReference type="SAM" id="Phobius"/>
    </source>
</evidence>
<feature type="region of interest" description="Disordered" evidence="1">
    <location>
        <begin position="885"/>
        <end position="913"/>
    </location>
</feature>
<feature type="region of interest" description="Disordered" evidence="1">
    <location>
        <begin position="391"/>
        <end position="582"/>
    </location>
</feature>
<evidence type="ECO:0000256" key="1">
    <source>
        <dbReference type="SAM" id="MobiDB-lite"/>
    </source>
</evidence>
<proteinExistence type="predicted"/>
<reference evidence="3 4" key="1">
    <citation type="submission" date="2023-01" db="EMBL/GenBank/DDBJ databases">
        <title>Analysis of 21 Apiospora genomes using comparative genomics revels a genus with tremendous synthesis potential of carbohydrate active enzymes and secondary metabolites.</title>
        <authorList>
            <person name="Sorensen T."/>
        </authorList>
    </citation>
    <scope>NUCLEOTIDE SEQUENCE [LARGE SCALE GENOMIC DNA]</scope>
    <source>
        <strain evidence="3 4">CBS 33761</strain>
    </source>
</reference>
<feature type="compositionally biased region" description="Basic and acidic residues" evidence="1">
    <location>
        <begin position="687"/>
        <end position="700"/>
    </location>
</feature>
<feature type="transmembrane region" description="Helical" evidence="2">
    <location>
        <begin position="143"/>
        <end position="164"/>
    </location>
</feature>
<feature type="compositionally biased region" description="Basic and acidic residues" evidence="1">
    <location>
        <begin position="620"/>
        <end position="635"/>
    </location>
</feature>
<feature type="region of interest" description="Disordered" evidence="1">
    <location>
        <begin position="595"/>
        <end position="798"/>
    </location>
</feature>
<feature type="region of interest" description="Disordered" evidence="1">
    <location>
        <begin position="1122"/>
        <end position="1143"/>
    </location>
</feature>
<feature type="compositionally biased region" description="Basic and acidic residues" evidence="1">
    <location>
        <begin position="755"/>
        <end position="765"/>
    </location>
</feature>
<feature type="region of interest" description="Disordered" evidence="1">
    <location>
        <begin position="240"/>
        <end position="280"/>
    </location>
</feature>
<organism evidence="3 4">
    <name type="scientific">Apiospora rasikravindrae</name>
    <dbReference type="NCBI Taxonomy" id="990691"/>
    <lineage>
        <taxon>Eukaryota</taxon>
        <taxon>Fungi</taxon>
        <taxon>Dikarya</taxon>
        <taxon>Ascomycota</taxon>
        <taxon>Pezizomycotina</taxon>
        <taxon>Sordariomycetes</taxon>
        <taxon>Xylariomycetidae</taxon>
        <taxon>Amphisphaeriales</taxon>
        <taxon>Apiosporaceae</taxon>
        <taxon>Apiospora</taxon>
    </lineage>
</organism>
<feature type="transmembrane region" description="Helical" evidence="2">
    <location>
        <begin position="184"/>
        <end position="204"/>
    </location>
</feature>
<feature type="compositionally biased region" description="Pro residues" evidence="1">
    <location>
        <begin position="669"/>
        <end position="678"/>
    </location>
</feature>
<name>A0ABR1TG13_9PEZI</name>
<feature type="transmembrane region" description="Helical" evidence="2">
    <location>
        <begin position="43"/>
        <end position="63"/>
    </location>
</feature>
<protein>
    <submittedName>
        <fullName evidence="3">Uncharacterized protein</fullName>
    </submittedName>
</protein>
<feature type="region of interest" description="Disordered" evidence="1">
    <location>
        <begin position="1313"/>
        <end position="1381"/>
    </location>
</feature>
<feature type="compositionally biased region" description="Polar residues" evidence="1">
    <location>
        <begin position="1076"/>
        <end position="1087"/>
    </location>
</feature>
<feature type="region of interest" description="Disordered" evidence="1">
    <location>
        <begin position="1017"/>
        <end position="1087"/>
    </location>
</feature>
<comment type="caution">
    <text evidence="3">The sequence shown here is derived from an EMBL/GenBank/DDBJ whole genome shotgun (WGS) entry which is preliminary data.</text>
</comment>
<feature type="compositionally biased region" description="Polar residues" evidence="1">
    <location>
        <begin position="395"/>
        <end position="408"/>
    </location>
</feature>